<organism evidence="2">
    <name type="scientific">Acetithermum autotrophicum</name>
    <dbReference type="NCBI Taxonomy" id="1446466"/>
    <lineage>
        <taxon>Bacteria</taxon>
        <taxon>Candidatus Bipolaricaulota</taxon>
        <taxon>Candidatus Acetithermum</taxon>
    </lineage>
</organism>
<dbReference type="EMBL" id="AP011803">
    <property type="protein sequence ID" value="BAL59430.1"/>
    <property type="molecule type" value="Genomic_DNA"/>
</dbReference>
<keyword evidence="1" id="KW-0812">Transmembrane</keyword>
<keyword evidence="1" id="KW-1133">Transmembrane helix</keyword>
<sequence length="374" mass="42473">MNRTLADRSLRVAHGSLLLYYCFDVGDEILLDKIESIFGEAPTTSQLVVERLTPVYVQYRRPPLLIELGQFALSAHYAPAVCRAKLYDFGVISIIFKLPLQGELKDLVGVATELVGNPKVYQLAREQLQRLQSALAPGIVQASYSKETEWEDYAIFSIEQFERPLSARELLADYGAEIAKILRCEIEPLSDSELSEAIRQPLSYYEDELALIDWNAAFLYDPRQSYDVPDVLEYAVAMLLELRTYDALLDRVLDRAYDDLEKKPSIFTLRPFAAIIDYLSEVKLDVSEVIEKVTNALKLIGDPYLARVYNVAATRFGLSAWQASVRQKLATVESLYELLSERTQARQLLVLELLIVLLFVLDIALLLLEPLIKR</sequence>
<dbReference type="AlphaFoldDB" id="H5SV01"/>
<feature type="transmembrane region" description="Helical" evidence="1">
    <location>
        <begin position="348"/>
        <end position="368"/>
    </location>
</feature>
<gene>
    <name evidence="2" type="ORF">HGMM_OP4C066</name>
</gene>
<evidence type="ECO:0000313" key="2">
    <source>
        <dbReference type="EMBL" id="BAL59430.1"/>
    </source>
</evidence>
<evidence type="ECO:0000256" key="1">
    <source>
        <dbReference type="SAM" id="Phobius"/>
    </source>
</evidence>
<protein>
    <submittedName>
        <fullName evidence="2">Hypothetical conserved protein</fullName>
    </submittedName>
</protein>
<reference evidence="2" key="1">
    <citation type="journal article" date="2005" name="Environ. Microbiol.">
        <title>Genetic and functional properties of uncultivated thermophilic crenarchaeotes from a subsurface gold mine as revealed by analysis of genome fragments.</title>
        <authorList>
            <person name="Nunoura T."/>
            <person name="Hirayama H."/>
            <person name="Takami H."/>
            <person name="Oida H."/>
            <person name="Nishi S."/>
            <person name="Shimamura S."/>
            <person name="Suzuki Y."/>
            <person name="Inagaki F."/>
            <person name="Takai K."/>
            <person name="Nealson K.H."/>
            <person name="Horikoshi K."/>
        </authorList>
    </citation>
    <scope>NUCLEOTIDE SEQUENCE</scope>
</reference>
<accession>H5SV01</accession>
<proteinExistence type="predicted"/>
<keyword evidence="1" id="KW-0472">Membrane</keyword>
<reference evidence="2" key="2">
    <citation type="journal article" date="2012" name="PLoS ONE">
        <title>A Deeply Branching Thermophilic Bacterium with an Ancient Acetyl-CoA Pathway Dominates a Subsurface Ecosystem.</title>
        <authorList>
            <person name="Takami H."/>
            <person name="Noguchi H."/>
            <person name="Takaki Y."/>
            <person name="Uchiyama I."/>
            <person name="Toyoda A."/>
            <person name="Nishi S."/>
            <person name="Chee G.-J."/>
            <person name="Arai W."/>
            <person name="Nunoura T."/>
            <person name="Itoh T."/>
            <person name="Hattori M."/>
            <person name="Takai K."/>
        </authorList>
    </citation>
    <scope>NUCLEOTIDE SEQUENCE</scope>
</reference>
<name>H5SV01_ACEAU</name>